<evidence type="ECO:0000313" key="2">
    <source>
        <dbReference type="Proteomes" id="UP000562492"/>
    </source>
</evidence>
<protein>
    <submittedName>
        <fullName evidence="1">Uncharacterized protein</fullName>
    </submittedName>
</protein>
<reference evidence="1 2" key="1">
    <citation type="submission" date="2020-08" db="EMBL/GenBank/DDBJ databases">
        <title>Functional genomics of gut bacteria from endangered species of beetles.</title>
        <authorList>
            <person name="Carlos-Shanley C."/>
        </authorList>
    </citation>
    <scope>NUCLEOTIDE SEQUENCE [LARGE SCALE GENOMIC DNA]</scope>
    <source>
        <strain evidence="1 2">S00124</strain>
    </source>
</reference>
<dbReference type="EMBL" id="JACHKZ010000046">
    <property type="protein sequence ID" value="MBB6579964.1"/>
    <property type="molecule type" value="Genomic_DNA"/>
</dbReference>
<organism evidence="1 2">
    <name type="scientific">Comamonas odontotermitis</name>
    <dbReference type="NCBI Taxonomy" id="379895"/>
    <lineage>
        <taxon>Bacteria</taxon>
        <taxon>Pseudomonadati</taxon>
        <taxon>Pseudomonadota</taxon>
        <taxon>Betaproteobacteria</taxon>
        <taxon>Burkholderiales</taxon>
        <taxon>Comamonadaceae</taxon>
        <taxon>Comamonas</taxon>
    </lineage>
</organism>
<evidence type="ECO:0000313" key="1">
    <source>
        <dbReference type="EMBL" id="MBB6579964.1"/>
    </source>
</evidence>
<dbReference type="Proteomes" id="UP000562492">
    <property type="component" value="Unassembled WGS sequence"/>
</dbReference>
<proteinExistence type="predicted"/>
<name>A0ABR6RLD8_9BURK</name>
<sequence length="207" mass="22658">MAVGQRSKKDAPAAMFMAISRSSKMVMVGFIQNLIWCVDRELSQSTHDPIRRLPSGCSSVFPFTMKPEQKFTGSIQLLRRGRLAGGAQPGAPSRGRQALSYVCTACDFAWRGLTWPGLAWLGLAWLGLTWPGLTWPGALSPSQIYDVLGGVCGSSSCCVRAMTARLCRGFGPCDPRCRLRAYWRLAAWSAADRRRGRRPVSGCRSLA</sequence>
<gene>
    <name evidence="1" type="ORF">HNP33_004089</name>
</gene>
<comment type="caution">
    <text evidence="1">The sequence shown here is derived from an EMBL/GenBank/DDBJ whole genome shotgun (WGS) entry which is preliminary data.</text>
</comment>
<keyword evidence="2" id="KW-1185">Reference proteome</keyword>
<accession>A0ABR6RLD8</accession>